<keyword evidence="1" id="KW-1133">Transmembrane helix</keyword>
<dbReference type="PANTHER" id="PTHR37013:SF5">
    <property type="entry name" value="INTEGRAL MEMBRANE PROTEIN"/>
    <property type="match status" value="1"/>
</dbReference>
<feature type="domain" description="DUF7703" evidence="2">
    <location>
        <begin position="31"/>
        <end position="254"/>
    </location>
</feature>
<feature type="transmembrane region" description="Helical" evidence="1">
    <location>
        <begin position="89"/>
        <end position="111"/>
    </location>
</feature>
<comment type="caution">
    <text evidence="3">The sequence shown here is derived from an EMBL/GenBank/DDBJ whole genome shotgun (WGS) entry which is preliminary data.</text>
</comment>
<evidence type="ECO:0000259" key="2">
    <source>
        <dbReference type="Pfam" id="PF24802"/>
    </source>
</evidence>
<dbReference type="EMBL" id="LYCR01000046">
    <property type="protein sequence ID" value="OGM45142.1"/>
    <property type="molecule type" value="Genomic_DNA"/>
</dbReference>
<organism evidence="3 4">
    <name type="scientific">Aspergillus bombycis</name>
    <dbReference type="NCBI Taxonomy" id="109264"/>
    <lineage>
        <taxon>Eukaryota</taxon>
        <taxon>Fungi</taxon>
        <taxon>Dikarya</taxon>
        <taxon>Ascomycota</taxon>
        <taxon>Pezizomycotina</taxon>
        <taxon>Eurotiomycetes</taxon>
        <taxon>Eurotiomycetidae</taxon>
        <taxon>Eurotiales</taxon>
        <taxon>Aspergillaceae</taxon>
        <taxon>Aspergillus</taxon>
    </lineage>
</organism>
<dbReference type="RefSeq" id="XP_022388859.1">
    <property type="nucleotide sequence ID" value="XM_022533793.1"/>
</dbReference>
<feature type="transmembrane region" description="Helical" evidence="1">
    <location>
        <begin position="58"/>
        <end position="77"/>
    </location>
</feature>
<evidence type="ECO:0000313" key="3">
    <source>
        <dbReference type="EMBL" id="OGM45142.1"/>
    </source>
</evidence>
<name>A0A1F8A089_9EURO</name>
<dbReference type="InterPro" id="IPR056120">
    <property type="entry name" value="DUF7703"/>
</dbReference>
<dbReference type="Pfam" id="PF24802">
    <property type="entry name" value="DUF7703"/>
    <property type="match status" value="1"/>
</dbReference>
<keyword evidence="4" id="KW-1185">Reference proteome</keyword>
<sequence length="312" mass="35322">MEEGSELAKHPTARLAEGFYSKGESTRITTVVLISLSLYNSIELVVIILSSFKHYKSIYFWALLLSNTLGVLPYSIGTLLDIYSIGPQWLMLTALWLGFSCMVPGQSIVLYSRLHLVVRNGRLLTFLRLLIVIGTIVCMIPITVLYYGSVYIKHPWNEAYAVMERLQLIYFCSQEGLLSTIFIVETINLIRLRPVQDHRTRILYELVAVNLLIIVMDIALLLLEFLGFYFLQVILKGVVYSIKLKLEFAVLGRLQLTVCPPHPSFGDERAYHGPDHFGRISIYQNVSHAKSSGIRDLSNPESVLDLTGAQHQ</sequence>
<reference evidence="3 4" key="1">
    <citation type="journal article" date="2016" name="Genome Biol. Evol.">
        <title>Draft genome sequence of an aflatoxigenic Aspergillus species, A. bombycis.</title>
        <authorList>
            <person name="Moore G.G."/>
            <person name="Mack B.M."/>
            <person name="Beltz S.B."/>
            <person name="Gilbert M.K."/>
        </authorList>
    </citation>
    <scope>NUCLEOTIDE SEQUENCE [LARGE SCALE GENOMIC DNA]</scope>
    <source>
        <strain evidence="4">NRRL 26010</strain>
    </source>
</reference>
<protein>
    <recommendedName>
        <fullName evidence="2">DUF7703 domain-containing protein</fullName>
    </recommendedName>
</protein>
<feature type="transmembrane region" description="Helical" evidence="1">
    <location>
        <begin position="123"/>
        <end position="148"/>
    </location>
</feature>
<dbReference type="OrthoDB" id="4506617at2759"/>
<feature type="transmembrane region" description="Helical" evidence="1">
    <location>
        <begin position="28"/>
        <end position="49"/>
    </location>
</feature>
<evidence type="ECO:0000256" key="1">
    <source>
        <dbReference type="SAM" id="Phobius"/>
    </source>
</evidence>
<dbReference type="AlphaFoldDB" id="A0A1F8A089"/>
<keyword evidence="1" id="KW-0472">Membrane</keyword>
<feature type="transmembrane region" description="Helical" evidence="1">
    <location>
        <begin position="202"/>
        <end position="223"/>
    </location>
</feature>
<evidence type="ECO:0000313" key="4">
    <source>
        <dbReference type="Proteomes" id="UP000179179"/>
    </source>
</evidence>
<accession>A0A1F8A089</accession>
<keyword evidence="1" id="KW-0812">Transmembrane</keyword>
<feature type="transmembrane region" description="Helical" evidence="1">
    <location>
        <begin position="168"/>
        <end position="190"/>
    </location>
</feature>
<dbReference type="GeneID" id="34450054"/>
<proteinExistence type="predicted"/>
<dbReference type="PANTHER" id="PTHR37013">
    <property type="entry name" value="INTEGRAL MEMBRANE PROTEIN (AFU_ORTHOLOGUE AFUA_1G05950)-RELATED"/>
    <property type="match status" value="1"/>
</dbReference>
<dbReference type="Proteomes" id="UP000179179">
    <property type="component" value="Unassembled WGS sequence"/>
</dbReference>
<gene>
    <name evidence="3" type="ORF">ABOM_006664</name>
</gene>